<organism evidence="2 3">
    <name type="scientific">Geotrypetes seraphini</name>
    <name type="common">Gaboon caecilian</name>
    <name type="synonym">Caecilia seraphini</name>
    <dbReference type="NCBI Taxonomy" id="260995"/>
    <lineage>
        <taxon>Eukaryota</taxon>
        <taxon>Metazoa</taxon>
        <taxon>Chordata</taxon>
        <taxon>Craniata</taxon>
        <taxon>Vertebrata</taxon>
        <taxon>Euteleostomi</taxon>
        <taxon>Amphibia</taxon>
        <taxon>Gymnophiona</taxon>
        <taxon>Geotrypetes</taxon>
    </lineage>
</organism>
<reference evidence="3" key="1">
    <citation type="submission" date="2025-08" db="UniProtKB">
        <authorList>
            <consortium name="RefSeq"/>
        </authorList>
    </citation>
    <scope>IDENTIFICATION</scope>
</reference>
<dbReference type="Pfam" id="PF00536">
    <property type="entry name" value="SAM_1"/>
    <property type="match status" value="1"/>
</dbReference>
<dbReference type="Gene3D" id="1.10.150.50">
    <property type="entry name" value="Transcription Factor, Ets-1"/>
    <property type="match status" value="1"/>
</dbReference>
<dbReference type="CTD" id="161394"/>
<gene>
    <name evidence="3" type="primary">SAMD15</name>
</gene>
<feature type="domain" description="SAM" evidence="1">
    <location>
        <begin position="12"/>
        <end position="75"/>
    </location>
</feature>
<accession>A0A6P8RQ61</accession>
<dbReference type="GeneID" id="117363600"/>
<dbReference type="PROSITE" id="PS50105">
    <property type="entry name" value="SAM_DOMAIN"/>
    <property type="match status" value="1"/>
</dbReference>
<keyword evidence="2" id="KW-1185">Reference proteome</keyword>
<sequence>MAAPHEPECLSWTREQVAKWIRDSGFPQYQNCFLKNYITGRKLIFVNCSNLPQMGITDFEHMKAISLLVRELLQIEEPRWSRSISLPHRDTMGLFLEKKAPTGKNTDSLTLQEFVQENQDQLSSCNTYKCMCCSDAGKCTAVPKLQ</sequence>
<proteinExistence type="predicted"/>
<dbReference type="InterPro" id="IPR013761">
    <property type="entry name" value="SAM/pointed_sf"/>
</dbReference>
<dbReference type="InParanoid" id="A0A6P8RQ61"/>
<name>A0A6P8RQ61_GEOSA</name>
<protein>
    <submittedName>
        <fullName evidence="3">Sterile alpha motif domain-containing protein 15</fullName>
    </submittedName>
</protein>
<dbReference type="PANTHER" id="PTHR46829:SF1">
    <property type="entry name" value="STERILE ALPHA MOTIF DOMAIN-CONTAINING PROTEIN 15"/>
    <property type="match status" value="1"/>
</dbReference>
<dbReference type="OrthoDB" id="6133291at2759"/>
<dbReference type="PANTHER" id="PTHR46829">
    <property type="entry name" value="STERILE ALPHA MOTIF DOMAIN-CONTAINING PROTEIN 15"/>
    <property type="match status" value="1"/>
</dbReference>
<dbReference type="SMART" id="SM00454">
    <property type="entry name" value="SAM"/>
    <property type="match status" value="1"/>
</dbReference>
<dbReference type="AlphaFoldDB" id="A0A6P8RQ61"/>
<dbReference type="Proteomes" id="UP000515159">
    <property type="component" value="Chromosome 7"/>
</dbReference>
<dbReference type="CDD" id="cd09530">
    <property type="entry name" value="SAM_Samd14"/>
    <property type="match status" value="1"/>
</dbReference>
<evidence type="ECO:0000313" key="2">
    <source>
        <dbReference type="Proteomes" id="UP000515159"/>
    </source>
</evidence>
<dbReference type="KEGG" id="gsh:117363600"/>
<dbReference type="RefSeq" id="XP_033807534.1">
    <property type="nucleotide sequence ID" value="XM_033951643.1"/>
</dbReference>
<evidence type="ECO:0000259" key="1">
    <source>
        <dbReference type="PROSITE" id="PS50105"/>
    </source>
</evidence>
<dbReference type="SUPFAM" id="SSF47769">
    <property type="entry name" value="SAM/Pointed domain"/>
    <property type="match status" value="1"/>
</dbReference>
<dbReference type="InterPro" id="IPR001660">
    <property type="entry name" value="SAM"/>
</dbReference>
<evidence type="ECO:0000313" key="3">
    <source>
        <dbReference type="RefSeq" id="XP_033807534.1"/>
    </source>
</evidence>